<protein>
    <recommendedName>
        <fullName evidence="5">DUF1795 domain-containing protein</fullName>
    </recommendedName>
</protein>
<evidence type="ECO:0000313" key="1">
    <source>
        <dbReference type="EMBL" id="RII81865.1"/>
    </source>
</evidence>
<accession>A0A3A1YRY3</accession>
<evidence type="ECO:0000313" key="2">
    <source>
        <dbReference type="EMBL" id="RIY40415.1"/>
    </source>
</evidence>
<dbReference type="PROSITE" id="PS51257">
    <property type="entry name" value="PROKAR_LIPOPROTEIN"/>
    <property type="match status" value="1"/>
</dbReference>
<comment type="caution">
    <text evidence="2">The sequence shown here is derived from an EMBL/GenBank/DDBJ whole genome shotgun (WGS) entry which is preliminary data.</text>
</comment>
<name>A0A3A1YRY3_9BURK</name>
<evidence type="ECO:0000313" key="3">
    <source>
        <dbReference type="Proteomes" id="UP000266206"/>
    </source>
</evidence>
<dbReference type="EMBL" id="NQYH01000009">
    <property type="protein sequence ID" value="RIY40415.1"/>
    <property type="molecule type" value="Genomic_DNA"/>
</dbReference>
<sequence length="168" mass="18155">MFLRVLCALFALIGLVACSPEYNWREVAISGAAVSAIFPDKPKVDEKRFIFEGETLVLSMTGTTVKSAIFAIGHAPLGARLQENAVARQALYRQVVSSFYSNFNQATPNPLPAPGELFVVTGKGPNGDMQLSAKVWITSDYLLEGIVVAPQALFPEEHATEFFAGVGF</sequence>
<gene>
    <name evidence="1" type="ORF">CJO09_13965</name>
    <name evidence="2" type="ORF">CJP73_11165</name>
</gene>
<reference evidence="3 4" key="1">
    <citation type="submission" date="2017-08" db="EMBL/GenBank/DDBJ databases">
        <title>Pusillimonas indicus sp. nov., a member of the family Alcaligenaceae isolated from surface seawater.</title>
        <authorList>
            <person name="Li J."/>
        </authorList>
    </citation>
    <scope>NUCLEOTIDE SEQUENCE [LARGE SCALE GENOMIC DNA]</scope>
    <source>
        <strain evidence="1 4">17-4A</strain>
        <strain evidence="2 3">L52-1-41</strain>
    </source>
</reference>
<dbReference type="EMBL" id="NQOU01000007">
    <property type="protein sequence ID" value="RII81865.1"/>
    <property type="molecule type" value="Genomic_DNA"/>
</dbReference>
<dbReference type="RefSeq" id="WP_119442911.1">
    <property type="nucleotide sequence ID" value="NZ_CP170494.1"/>
</dbReference>
<dbReference type="OrthoDB" id="8686017at2"/>
<organism evidence="2 3">
    <name type="scientific">Neopusillimonas maritima</name>
    <dbReference type="NCBI Taxonomy" id="2026239"/>
    <lineage>
        <taxon>Bacteria</taxon>
        <taxon>Pseudomonadati</taxon>
        <taxon>Pseudomonadota</taxon>
        <taxon>Betaproteobacteria</taxon>
        <taxon>Burkholderiales</taxon>
        <taxon>Alcaligenaceae</taxon>
        <taxon>Neopusillimonas</taxon>
    </lineage>
</organism>
<dbReference type="Proteomes" id="UP000266483">
    <property type="component" value="Unassembled WGS sequence"/>
</dbReference>
<keyword evidence="4" id="KW-1185">Reference proteome</keyword>
<evidence type="ECO:0000313" key="4">
    <source>
        <dbReference type="Proteomes" id="UP000266483"/>
    </source>
</evidence>
<proteinExistence type="predicted"/>
<evidence type="ECO:0008006" key="5">
    <source>
        <dbReference type="Google" id="ProtNLM"/>
    </source>
</evidence>
<dbReference type="AlphaFoldDB" id="A0A3A1YRY3"/>
<dbReference type="Proteomes" id="UP000266206">
    <property type="component" value="Unassembled WGS sequence"/>
</dbReference>